<reference evidence="2 3" key="1">
    <citation type="journal article" date="2016" name="Genome Announc.">
        <title>Draft Genome Sequence of 'Halomonas chromatireducens' Strain AGD 8-3, a Haloalkaliphilic Chromate- and Selenite-Reducing Gammaproteobacterium.</title>
        <authorList>
            <person name="Sharko F.S."/>
            <person name="Shapovalova A.A."/>
            <person name="Tsygankova S.V."/>
            <person name="Komova A.V."/>
            <person name="Boulygina E.S."/>
            <person name="Teslyuk A.B."/>
            <person name="Gotovtsev P.M."/>
            <person name="Namsaraev Z.B."/>
            <person name="Khijniak T.V."/>
            <person name="Nedoluzhko A.V."/>
            <person name="Vasilov R.G."/>
        </authorList>
    </citation>
    <scope>NUCLEOTIDE SEQUENCE [LARGE SCALE GENOMIC DNA]</scope>
    <source>
        <strain evidence="2 3">AGD 8-3</strain>
    </source>
</reference>
<dbReference type="KEGG" id="hco:LOKO_01720"/>
<keyword evidence="1" id="KW-1133">Transmembrane helix</keyword>
<dbReference type="AlphaFoldDB" id="A0A109ULN7"/>
<evidence type="ECO:0000313" key="3">
    <source>
        <dbReference type="Proteomes" id="UP000063387"/>
    </source>
</evidence>
<feature type="transmembrane region" description="Helical" evidence="1">
    <location>
        <begin position="35"/>
        <end position="51"/>
    </location>
</feature>
<dbReference type="Proteomes" id="UP000063387">
    <property type="component" value="Chromosome"/>
</dbReference>
<reference evidence="2 3" key="2">
    <citation type="submission" date="2016-02" db="EMBL/GenBank/DDBJ databases">
        <authorList>
            <person name="Wen L."/>
            <person name="He K."/>
            <person name="Yang H."/>
        </authorList>
    </citation>
    <scope>NUCLEOTIDE SEQUENCE [LARGE SCALE GENOMIC DNA]</scope>
    <source>
        <strain evidence="2 3">AGD 8-3</strain>
    </source>
</reference>
<evidence type="ECO:0000256" key="1">
    <source>
        <dbReference type="SAM" id="Phobius"/>
    </source>
</evidence>
<sequence>MTLTMSRPVMATLFGVIAAFVVLTPLVWLINTRDWGIFLMLLAPFVIYGLIHAGRRLAEWADPPPPPPDDE</sequence>
<organism evidence="2 3">
    <name type="scientific">Halomonas chromatireducens</name>
    <dbReference type="NCBI Taxonomy" id="507626"/>
    <lineage>
        <taxon>Bacteria</taxon>
        <taxon>Pseudomonadati</taxon>
        <taxon>Pseudomonadota</taxon>
        <taxon>Gammaproteobacteria</taxon>
        <taxon>Oceanospirillales</taxon>
        <taxon>Halomonadaceae</taxon>
        <taxon>Halomonas</taxon>
    </lineage>
</organism>
<dbReference type="RefSeq" id="WP_235588977.1">
    <property type="nucleotide sequence ID" value="NZ_CP014226.1"/>
</dbReference>
<dbReference type="EMBL" id="CP014226">
    <property type="protein sequence ID" value="AMD00788.1"/>
    <property type="molecule type" value="Genomic_DNA"/>
</dbReference>
<gene>
    <name evidence="2" type="ORF">LOKO_01720</name>
</gene>
<evidence type="ECO:0000313" key="2">
    <source>
        <dbReference type="EMBL" id="AMD00788.1"/>
    </source>
</evidence>
<dbReference type="PATRIC" id="fig|507626.3.peg.1714"/>
<keyword evidence="3" id="KW-1185">Reference proteome</keyword>
<protein>
    <submittedName>
        <fullName evidence="2">Uncharacterized protein</fullName>
    </submittedName>
</protein>
<proteinExistence type="predicted"/>
<accession>A0A109ULN7</accession>
<feature type="transmembrane region" description="Helical" evidence="1">
    <location>
        <begin position="9"/>
        <end position="29"/>
    </location>
</feature>
<keyword evidence="1" id="KW-0472">Membrane</keyword>
<name>A0A109ULN7_9GAMM</name>
<dbReference type="STRING" id="507626.LOKO_01720"/>
<keyword evidence="1" id="KW-0812">Transmembrane</keyword>